<dbReference type="AlphaFoldDB" id="A0A6B0YU09"/>
<name>A0A6B0YU09_9CHLR</name>
<feature type="active site" description="5-glutamyl coenzyme A thioester intermediate" evidence="4">
    <location>
        <position position="329"/>
    </location>
</feature>
<dbReference type="InterPro" id="IPR014388">
    <property type="entry name" value="3-oxoacid_CoA-transferase"/>
</dbReference>
<dbReference type="PIRSF" id="PIRSF000858">
    <property type="entry name" value="SCOT-t"/>
    <property type="match status" value="1"/>
</dbReference>
<evidence type="ECO:0000256" key="1">
    <source>
        <dbReference type="ARBA" id="ARBA00007154"/>
    </source>
</evidence>
<dbReference type="Pfam" id="PF01144">
    <property type="entry name" value="CoA_trans"/>
    <property type="match status" value="1"/>
</dbReference>
<gene>
    <name evidence="5" type="ORF">F4Y42_05750</name>
</gene>
<dbReference type="InterPro" id="IPR037171">
    <property type="entry name" value="NagB/RpiA_transferase-like"/>
</dbReference>
<protein>
    <submittedName>
        <fullName evidence="5">Acyl CoA:acetate/3-ketoacid CoA transferase</fullName>
    </submittedName>
</protein>
<dbReference type="PANTHER" id="PTHR43293">
    <property type="entry name" value="ACETATE COA-TRANSFERASE YDIF"/>
    <property type="match status" value="1"/>
</dbReference>
<dbReference type="GO" id="GO:0008410">
    <property type="term" value="F:CoA-transferase activity"/>
    <property type="evidence" value="ECO:0007669"/>
    <property type="project" value="InterPro"/>
</dbReference>
<reference evidence="5" key="1">
    <citation type="submission" date="2019-09" db="EMBL/GenBank/DDBJ databases">
        <title>Characterisation of the sponge microbiome using genome-centric metagenomics.</title>
        <authorList>
            <person name="Engelberts J.P."/>
            <person name="Robbins S.J."/>
            <person name="De Goeij J.M."/>
            <person name="Aranda M."/>
            <person name="Bell S.C."/>
            <person name="Webster N.S."/>
        </authorList>
    </citation>
    <scope>NUCLEOTIDE SEQUENCE</scope>
    <source>
        <strain evidence="5">SB0664_bin_27</strain>
    </source>
</reference>
<dbReference type="SMART" id="SM00882">
    <property type="entry name" value="CoA_trans"/>
    <property type="match status" value="2"/>
</dbReference>
<dbReference type="PANTHER" id="PTHR43293:SF1">
    <property type="entry name" value="ACETATE COA-TRANSFERASE YDIF"/>
    <property type="match status" value="1"/>
</dbReference>
<keyword evidence="2 3" id="KW-0808">Transferase</keyword>
<proteinExistence type="inferred from homology"/>
<dbReference type="Gene3D" id="3.40.1080.10">
    <property type="entry name" value="Glutaconate Coenzyme A-transferase"/>
    <property type="match status" value="2"/>
</dbReference>
<evidence type="ECO:0000256" key="4">
    <source>
        <dbReference type="PIRSR" id="PIRSR000858-1"/>
    </source>
</evidence>
<organism evidence="5">
    <name type="scientific">Caldilineaceae bacterium SB0664_bin_27</name>
    <dbReference type="NCBI Taxonomy" id="2605260"/>
    <lineage>
        <taxon>Bacteria</taxon>
        <taxon>Bacillati</taxon>
        <taxon>Chloroflexota</taxon>
        <taxon>Caldilineae</taxon>
        <taxon>Caldilineales</taxon>
        <taxon>Caldilineaceae</taxon>
    </lineage>
</organism>
<dbReference type="SUPFAM" id="SSF100950">
    <property type="entry name" value="NagB/RpiA/CoA transferase-like"/>
    <property type="match status" value="2"/>
</dbReference>
<dbReference type="GO" id="GO:0046952">
    <property type="term" value="P:ketone body catabolic process"/>
    <property type="evidence" value="ECO:0007669"/>
    <property type="project" value="InterPro"/>
</dbReference>
<comment type="similarity">
    <text evidence="1 3">Belongs to the 3-oxoacid CoA-transferase family.</text>
</comment>
<evidence type="ECO:0000313" key="5">
    <source>
        <dbReference type="EMBL" id="MXY92938.1"/>
    </source>
</evidence>
<accession>A0A6B0YU09</accession>
<comment type="caution">
    <text evidence="5">The sequence shown here is derived from an EMBL/GenBank/DDBJ whole genome shotgun (WGS) entry which is preliminary data.</text>
</comment>
<dbReference type="InterPro" id="IPR004165">
    <property type="entry name" value="CoA_trans_fam_I"/>
</dbReference>
<sequence>MPRTRFVTLPEAAALIHDGATVAVNSSSGLLCPDAILRAVGERFAQQGHPQNLTTIHPIAAGDMYGIDGIDHIAQPGLLARVIAGSLPSGPSSMESPAIWRMIYENEVEAYNIPSGLIFHQLREAAARRPGVLTQLGMDTYLDPRRQGGRMNECTRENIVQLVEFDGQEWLYLRALKPDAALIRATTADEMGNLTFEREGAFLGAYDVALAAHNNGGVVIAQVERRVAAGTLLAQNVRVPSTLVDAVVVVPDSMQTTQTEYDPAISGEVRVPSDTFEVAEWGLQKVIARRAALELRDGEAVNLGFGISALVPRVLLEEGLDGAVTWVIEQGAVGGMPLGGFQFGCAANTQAIIPSPDQFSYFQGGGFDRCFLSFMQIDREGNINVSRLAARPHVTAGVGGFVDITANARNIVISGTYTAGARLDVVGGRLHIEREGRVRKFVNEVEHVTFSGRRARQTGQNVVVVTERCVFRLDTDGWTVIEIAPGASLEEDVLAQCEFPLAVASDLREMEPRLFQPERMGLQLQRSD</sequence>
<evidence type="ECO:0000256" key="3">
    <source>
        <dbReference type="PIRNR" id="PIRNR000858"/>
    </source>
</evidence>
<dbReference type="EMBL" id="VXRG01000050">
    <property type="protein sequence ID" value="MXY92938.1"/>
    <property type="molecule type" value="Genomic_DNA"/>
</dbReference>
<evidence type="ECO:0000256" key="2">
    <source>
        <dbReference type="ARBA" id="ARBA00022679"/>
    </source>
</evidence>